<dbReference type="InterPro" id="IPR033753">
    <property type="entry name" value="GCV_H/Fam206"/>
</dbReference>
<dbReference type="PANTHER" id="PTHR11715">
    <property type="entry name" value="GLYCINE CLEAVAGE SYSTEM H PROTEIN"/>
    <property type="match status" value="1"/>
</dbReference>
<comment type="caution">
    <text evidence="1">The sequence shown here is derived from an EMBL/GenBank/DDBJ whole genome shotgun (WGS) entry which is preliminary data.</text>
</comment>
<dbReference type="EMBL" id="WJXA01000011">
    <property type="protein sequence ID" value="KAF7127820.1"/>
    <property type="molecule type" value="Genomic_DNA"/>
</dbReference>
<dbReference type="GO" id="GO:0005960">
    <property type="term" value="C:glycine cleavage complex"/>
    <property type="evidence" value="ECO:0007669"/>
    <property type="project" value="InterPro"/>
</dbReference>
<dbReference type="Proteomes" id="UP000626092">
    <property type="component" value="Unassembled WGS sequence"/>
</dbReference>
<dbReference type="AlphaFoldDB" id="A0A834L8R7"/>
<dbReference type="InterPro" id="IPR002930">
    <property type="entry name" value="GCV_H"/>
</dbReference>
<proteinExistence type="predicted"/>
<dbReference type="Gene3D" id="2.40.50.100">
    <property type="match status" value="1"/>
</dbReference>
<gene>
    <name evidence="1" type="ORF">RHSIM_Rhsim11G0010000</name>
</gene>
<dbReference type="InterPro" id="IPR011053">
    <property type="entry name" value="Single_hybrid_motif"/>
</dbReference>
<evidence type="ECO:0000313" key="2">
    <source>
        <dbReference type="Proteomes" id="UP000626092"/>
    </source>
</evidence>
<organism evidence="1 2">
    <name type="scientific">Rhododendron simsii</name>
    <name type="common">Sims's rhododendron</name>
    <dbReference type="NCBI Taxonomy" id="118357"/>
    <lineage>
        <taxon>Eukaryota</taxon>
        <taxon>Viridiplantae</taxon>
        <taxon>Streptophyta</taxon>
        <taxon>Embryophyta</taxon>
        <taxon>Tracheophyta</taxon>
        <taxon>Spermatophyta</taxon>
        <taxon>Magnoliopsida</taxon>
        <taxon>eudicotyledons</taxon>
        <taxon>Gunneridae</taxon>
        <taxon>Pentapetalae</taxon>
        <taxon>asterids</taxon>
        <taxon>Ericales</taxon>
        <taxon>Ericaceae</taxon>
        <taxon>Ericoideae</taxon>
        <taxon>Rhodoreae</taxon>
        <taxon>Rhododendron</taxon>
    </lineage>
</organism>
<dbReference type="OrthoDB" id="10264154at2759"/>
<sequence>MMGICKFTMMARLPCDYMKEKLVLKSSTDHAGEVAFMEVLQPGSPVASGSSYEAMESVTATSDVNSPISGKVVEVNSKLTESPDLVTPYSSLLYAKLTIEGMKMVAEYKAQKEKNDERVILAKKLLSLKVKAT</sequence>
<accession>A0A834L8R7</accession>
<evidence type="ECO:0008006" key="3">
    <source>
        <dbReference type="Google" id="ProtNLM"/>
    </source>
</evidence>
<keyword evidence="2" id="KW-1185">Reference proteome</keyword>
<dbReference type="Pfam" id="PF01597">
    <property type="entry name" value="GCV_H"/>
    <property type="match status" value="1"/>
</dbReference>
<dbReference type="GO" id="GO:0019464">
    <property type="term" value="P:glycine decarboxylation via glycine cleavage system"/>
    <property type="evidence" value="ECO:0007669"/>
    <property type="project" value="InterPro"/>
</dbReference>
<protein>
    <recommendedName>
        <fullName evidence="3">Lipoyl-binding domain-containing protein</fullName>
    </recommendedName>
</protein>
<reference evidence="1" key="1">
    <citation type="submission" date="2019-11" db="EMBL/GenBank/DDBJ databases">
        <authorList>
            <person name="Liu Y."/>
            <person name="Hou J."/>
            <person name="Li T.-Q."/>
            <person name="Guan C.-H."/>
            <person name="Wu X."/>
            <person name="Wu H.-Z."/>
            <person name="Ling F."/>
            <person name="Zhang R."/>
            <person name="Shi X.-G."/>
            <person name="Ren J.-P."/>
            <person name="Chen E.-F."/>
            <person name="Sun J.-M."/>
        </authorList>
    </citation>
    <scope>NUCLEOTIDE SEQUENCE</scope>
    <source>
        <strain evidence="1">Adult_tree_wgs_1</strain>
        <tissue evidence="1">Leaves</tissue>
    </source>
</reference>
<dbReference type="SUPFAM" id="SSF51230">
    <property type="entry name" value="Single hybrid motif"/>
    <property type="match status" value="1"/>
</dbReference>
<dbReference type="GO" id="GO:0009249">
    <property type="term" value="P:protein lipoylation"/>
    <property type="evidence" value="ECO:0007669"/>
    <property type="project" value="TreeGrafter"/>
</dbReference>
<evidence type="ECO:0000313" key="1">
    <source>
        <dbReference type="EMBL" id="KAF7127820.1"/>
    </source>
</evidence>
<name>A0A834L8R7_RHOSS</name>
<dbReference type="PANTHER" id="PTHR11715:SF27">
    <property type="entry name" value="GLYCINE CLEAVAGE SYSTEM H PROTEIN 1, MITOCHONDRIAL-RELATED"/>
    <property type="match status" value="1"/>
</dbReference>
<dbReference type="GO" id="GO:0005739">
    <property type="term" value="C:mitochondrion"/>
    <property type="evidence" value="ECO:0007669"/>
    <property type="project" value="TreeGrafter"/>
</dbReference>